<accession>C1E5T4</accession>
<feature type="region of interest" description="Disordered" evidence="2">
    <location>
        <begin position="243"/>
        <end position="266"/>
    </location>
</feature>
<dbReference type="OMA" id="WLVWPDV"/>
<feature type="compositionally biased region" description="Low complexity" evidence="2">
    <location>
        <begin position="255"/>
        <end position="266"/>
    </location>
</feature>
<gene>
    <name evidence="3" type="ORF">MICPUN_58428</name>
</gene>
<evidence type="ECO:0000313" key="3">
    <source>
        <dbReference type="EMBL" id="ACO63309.1"/>
    </source>
</evidence>
<dbReference type="Proteomes" id="UP000002009">
    <property type="component" value="Chromosome 5"/>
</dbReference>
<evidence type="ECO:0000256" key="2">
    <source>
        <dbReference type="SAM" id="MobiDB-lite"/>
    </source>
</evidence>
<reference evidence="3 4" key="1">
    <citation type="journal article" date="2009" name="Science">
        <title>Green evolution and dynamic adaptations revealed by genomes of the marine picoeukaryotes Micromonas.</title>
        <authorList>
            <person name="Worden A.Z."/>
            <person name="Lee J.H."/>
            <person name="Mock T."/>
            <person name="Rouze P."/>
            <person name="Simmons M.P."/>
            <person name="Aerts A.L."/>
            <person name="Allen A.E."/>
            <person name="Cuvelier M.L."/>
            <person name="Derelle E."/>
            <person name="Everett M.V."/>
            <person name="Foulon E."/>
            <person name="Grimwood J."/>
            <person name="Gundlach H."/>
            <person name="Henrissat B."/>
            <person name="Napoli C."/>
            <person name="McDonald S.M."/>
            <person name="Parker M.S."/>
            <person name="Rombauts S."/>
            <person name="Salamov A."/>
            <person name="Von Dassow P."/>
            <person name="Badger J.H."/>
            <person name="Coutinho P.M."/>
            <person name="Demir E."/>
            <person name="Dubchak I."/>
            <person name="Gentemann C."/>
            <person name="Eikrem W."/>
            <person name="Gready J.E."/>
            <person name="John U."/>
            <person name="Lanier W."/>
            <person name="Lindquist E.A."/>
            <person name="Lucas S."/>
            <person name="Mayer K.F."/>
            <person name="Moreau H."/>
            <person name="Not F."/>
            <person name="Otillar R."/>
            <person name="Panaud O."/>
            <person name="Pangilinan J."/>
            <person name="Paulsen I."/>
            <person name="Piegu B."/>
            <person name="Poliakov A."/>
            <person name="Robbens S."/>
            <person name="Schmutz J."/>
            <person name="Toulza E."/>
            <person name="Wyss T."/>
            <person name="Zelensky A."/>
            <person name="Zhou K."/>
            <person name="Armbrust E.V."/>
            <person name="Bhattacharya D."/>
            <person name="Goodenough U.W."/>
            <person name="Van de Peer Y."/>
            <person name="Grigoriev I.V."/>
        </authorList>
    </citation>
    <scope>NUCLEOTIDE SEQUENCE [LARGE SCALE GENOMIC DNA]</scope>
    <source>
        <strain evidence="4">RCC299 / NOUM17</strain>
    </source>
</reference>
<evidence type="ECO:0000313" key="4">
    <source>
        <dbReference type="Proteomes" id="UP000002009"/>
    </source>
</evidence>
<feature type="region of interest" description="Disordered" evidence="2">
    <location>
        <begin position="337"/>
        <end position="358"/>
    </location>
</feature>
<dbReference type="EMBL" id="CP001326">
    <property type="protein sequence ID" value="ACO63309.1"/>
    <property type="molecule type" value="Genomic_DNA"/>
</dbReference>
<organism evidence="3 4">
    <name type="scientific">Micromonas commoda (strain RCC299 / NOUM17 / CCMP2709)</name>
    <name type="common">Picoplanktonic green alga</name>
    <dbReference type="NCBI Taxonomy" id="296587"/>
    <lineage>
        <taxon>Eukaryota</taxon>
        <taxon>Viridiplantae</taxon>
        <taxon>Chlorophyta</taxon>
        <taxon>Mamiellophyceae</taxon>
        <taxon>Mamiellales</taxon>
        <taxon>Mamiellaceae</taxon>
        <taxon>Micromonas</taxon>
    </lineage>
</organism>
<dbReference type="InterPro" id="IPR032675">
    <property type="entry name" value="LRR_dom_sf"/>
</dbReference>
<dbReference type="STRING" id="296587.C1E5T4"/>
<comment type="subcellular location">
    <subcellularLocation>
        <location evidence="1">Cytoplasm</location>
        <location evidence="1">Cytoskeleton</location>
        <location evidence="1">Cilium axoneme</location>
    </subcellularLocation>
</comment>
<dbReference type="RefSeq" id="XP_002502051.1">
    <property type="nucleotide sequence ID" value="XM_002502005.1"/>
</dbReference>
<protein>
    <submittedName>
        <fullName evidence="3">Uncharacterized protein</fullName>
    </submittedName>
</protein>
<sequence length="450" mass="48790">MTDSPRARRPRAPKPLKWIVADLLARHVDELVDAGGESLRHLPCDVRDALLAVARRRRCLDDAALRALVDESTTIIDASGCGGGRVTDAGIAALAARRALRNVTAVDLSRCDGVTAAGLRILARAAPRLRTLRCGGDATCNAACEAAIPGIVPRLEDGGGVDDWETRAEVDSTTRATALEWLVWPDVRPDTRATIVRQCPRIRIVAPPREVHLRAASAVTDPSFAAVAGEGWIGFGRARTTPVTHRPVTHRGYESSPPGSSPRPVSQYAERCVGRGEDNDGLVVVAASKRPGEGLTTHRRGIPWWLAGENDVNTSPAVPPIEADPTRALDEAHLTRVDPRSWVHPSSSSSSSSPTAASIDRRGANKLLGENAATTASSMALRWRLKFAEDDVPIAERFRRACAEVEAARTARRERNHQKRKNRHFNRLAASSSERLIFRAMDDVSLVDLR</sequence>
<dbReference type="KEGG" id="mis:MICPUN_58428"/>
<dbReference type="AlphaFoldDB" id="C1E5T4"/>
<name>C1E5T4_MICCC</name>
<dbReference type="OrthoDB" id="10661365at2759"/>
<dbReference type="eggNOG" id="ENOG502QTW3">
    <property type="taxonomic scope" value="Eukaryota"/>
</dbReference>
<dbReference type="GO" id="GO:0005930">
    <property type="term" value="C:axoneme"/>
    <property type="evidence" value="ECO:0007669"/>
    <property type="project" value="UniProtKB-SubCell"/>
</dbReference>
<proteinExistence type="predicted"/>
<dbReference type="GeneID" id="8243718"/>
<evidence type="ECO:0000256" key="1">
    <source>
        <dbReference type="ARBA" id="ARBA00004430"/>
    </source>
</evidence>
<dbReference type="Gene3D" id="3.80.10.10">
    <property type="entry name" value="Ribonuclease Inhibitor"/>
    <property type="match status" value="1"/>
</dbReference>
<keyword evidence="4" id="KW-1185">Reference proteome</keyword>
<dbReference type="InParanoid" id="C1E5T4"/>